<dbReference type="PROSITE" id="PS50893">
    <property type="entry name" value="ABC_TRANSPORTER_2"/>
    <property type="match status" value="1"/>
</dbReference>
<dbReference type="InterPro" id="IPR013611">
    <property type="entry name" value="Transp-assoc_OB_typ2"/>
</dbReference>
<dbReference type="Pfam" id="PF08402">
    <property type="entry name" value="TOBE_2"/>
    <property type="match status" value="1"/>
</dbReference>
<dbReference type="GeneID" id="77462632"/>
<dbReference type="SUPFAM" id="SSF52540">
    <property type="entry name" value="P-loop containing nucleoside triphosphate hydrolases"/>
    <property type="match status" value="1"/>
</dbReference>
<dbReference type="CDD" id="cd03300">
    <property type="entry name" value="ABC_PotA_N"/>
    <property type="match status" value="1"/>
</dbReference>
<dbReference type="InterPro" id="IPR003593">
    <property type="entry name" value="AAA+_ATPase"/>
</dbReference>
<dbReference type="InterPro" id="IPR027417">
    <property type="entry name" value="P-loop_NTPase"/>
</dbReference>
<evidence type="ECO:0000259" key="8">
    <source>
        <dbReference type="PROSITE" id="PS50893"/>
    </source>
</evidence>
<keyword evidence="5 7" id="KW-1278">Translocase</keyword>
<dbReference type="GO" id="GO:0043190">
    <property type="term" value="C:ATP-binding cassette (ABC) transporter complex"/>
    <property type="evidence" value="ECO:0007669"/>
    <property type="project" value="InterPro"/>
</dbReference>
<proteinExistence type="inferred from homology"/>
<keyword evidence="6 7" id="KW-0472">Membrane</keyword>
<dbReference type="InterPro" id="IPR017871">
    <property type="entry name" value="ABC_transporter-like_CS"/>
</dbReference>
<evidence type="ECO:0000256" key="4">
    <source>
        <dbReference type="ARBA" id="ARBA00022840"/>
    </source>
</evidence>
<comment type="function">
    <text evidence="7">Part of the ABC transporter complex PotABCD involved in spermidine/putrescine import. Responsible for energy coupling to the transport system.</text>
</comment>
<keyword evidence="9" id="KW-0378">Hydrolase</keyword>
<accession>A0A380LN81</accession>
<dbReference type="EC" id="7.6.2.11" evidence="7"/>
<sequence>MENERRKLIQFQNIVKDFDGQIVLKGIDLDIYENEFVTLLGPSGCGKTTLLRILGGFLEPTEGHVIFDGHDILKLPPYKRELNTVFQKYALFPHMNVYDNIAFGLKIKKMSKDIIEQKVMKMLKLINLEGYEKKNVTLLSGGQQQRVAIARALVNEPSVLLLDEPLGALDLKLRKEMQYELKRIQQEVGITFIYVTHDQEEALTMSDKIVVMKDGEIQQAGTPQDIYNEPVNRYVANFIGESNIVPGRMLEDKKVRFDDITFDCVDVGFKENEPVDVVIRPEDIDIVSAEQGKMTGTVESVLFKGVHYEVMVETVPGTHVTVNMHVRKNENIYSEDRKEAISANDFYLDLEDMKDIDDKEIVARADAQAWNPETEEYISIKVDTDLKEEIGEYAVTFSTNSGTQVTRKIWVVDQRVVENKKANEAVSAFNFFKSKDEILESPALDTDLKTWANAQGWKLDNEEEGIDLSVDYDFDPETITEGIYKVTFWTTGREFKIHTTDFVEEGKEVGLTFFPEDIHVMEKMEF</sequence>
<dbReference type="InterPro" id="IPR017879">
    <property type="entry name" value="PotA_ATP-bd"/>
</dbReference>
<keyword evidence="2 7" id="KW-1003">Cell membrane</keyword>
<dbReference type="SUPFAM" id="SSF50331">
    <property type="entry name" value="MOP-like"/>
    <property type="match status" value="1"/>
</dbReference>
<evidence type="ECO:0000313" key="10">
    <source>
        <dbReference type="Proteomes" id="UP000255523"/>
    </source>
</evidence>
<dbReference type="OrthoDB" id="9802264at2"/>
<dbReference type="NCBIfam" id="TIGR01187">
    <property type="entry name" value="potA"/>
    <property type="match status" value="1"/>
</dbReference>
<dbReference type="GO" id="GO:0005524">
    <property type="term" value="F:ATP binding"/>
    <property type="evidence" value="ECO:0007669"/>
    <property type="project" value="UniProtKB-KW"/>
</dbReference>
<gene>
    <name evidence="9" type="primary">potA_2</name>
    <name evidence="7" type="synonym">potA</name>
    <name evidence="9" type="ORF">NCTC11087_01688</name>
</gene>
<organism evidence="9 10">
    <name type="scientific">Faecalicoccus pleomorphus</name>
    <dbReference type="NCBI Taxonomy" id="1323"/>
    <lineage>
        <taxon>Bacteria</taxon>
        <taxon>Bacillati</taxon>
        <taxon>Bacillota</taxon>
        <taxon>Erysipelotrichia</taxon>
        <taxon>Erysipelotrichales</taxon>
        <taxon>Erysipelotrichaceae</taxon>
        <taxon>Faecalicoccus</taxon>
    </lineage>
</organism>
<evidence type="ECO:0000256" key="3">
    <source>
        <dbReference type="ARBA" id="ARBA00022741"/>
    </source>
</evidence>
<dbReference type="Gene3D" id="3.40.50.300">
    <property type="entry name" value="P-loop containing nucleotide triphosphate hydrolases"/>
    <property type="match status" value="1"/>
</dbReference>
<dbReference type="FunFam" id="3.40.50.300:FF:000133">
    <property type="entry name" value="Spermidine/putrescine import ATP-binding protein PotA"/>
    <property type="match status" value="1"/>
</dbReference>
<evidence type="ECO:0000256" key="5">
    <source>
        <dbReference type="ARBA" id="ARBA00022967"/>
    </source>
</evidence>
<dbReference type="SMART" id="SM00382">
    <property type="entry name" value="AAA"/>
    <property type="match status" value="1"/>
</dbReference>
<evidence type="ECO:0000256" key="2">
    <source>
        <dbReference type="ARBA" id="ARBA00022475"/>
    </source>
</evidence>
<comment type="catalytic activity">
    <reaction evidence="7">
        <text>ATP + H2O + polyamine-[polyamine-binding protein]Side 1 = ADP + phosphate + polyamineSide 2 + [polyamine-binding protein]Side 1.</text>
        <dbReference type="EC" id="7.6.2.11"/>
    </reaction>
</comment>
<protein>
    <recommendedName>
        <fullName evidence="7">Spermidine/putrescine import ATP-binding protein PotA</fullName>
        <ecNumber evidence="7">7.6.2.11</ecNumber>
    </recommendedName>
</protein>
<dbReference type="Pfam" id="PF00005">
    <property type="entry name" value="ABC_tran"/>
    <property type="match status" value="1"/>
</dbReference>
<keyword evidence="4 7" id="KW-0067">ATP-binding</keyword>
<evidence type="ECO:0000313" key="9">
    <source>
        <dbReference type="EMBL" id="SUO04761.1"/>
    </source>
</evidence>
<comment type="subunit">
    <text evidence="7">The complex is composed of two ATP-binding proteins (PotA), two transmembrane proteins (PotB and PotC) and a solute-binding protein (PotD).</text>
</comment>
<dbReference type="InterPro" id="IPR050093">
    <property type="entry name" value="ABC_SmlMolc_Importer"/>
</dbReference>
<dbReference type="GO" id="GO:0015594">
    <property type="term" value="F:ABC-type putrescine transporter activity"/>
    <property type="evidence" value="ECO:0007669"/>
    <property type="project" value="InterPro"/>
</dbReference>
<dbReference type="Gene3D" id="2.40.50.100">
    <property type="match status" value="1"/>
</dbReference>
<dbReference type="Proteomes" id="UP000255523">
    <property type="component" value="Unassembled WGS sequence"/>
</dbReference>
<dbReference type="PANTHER" id="PTHR42781">
    <property type="entry name" value="SPERMIDINE/PUTRESCINE IMPORT ATP-BINDING PROTEIN POTA"/>
    <property type="match status" value="1"/>
</dbReference>
<dbReference type="AlphaFoldDB" id="A0A380LN81"/>
<feature type="domain" description="ABC transporter" evidence="8">
    <location>
        <begin position="9"/>
        <end position="239"/>
    </location>
</feature>
<name>A0A380LN81_9FIRM</name>
<dbReference type="InterPro" id="IPR003439">
    <property type="entry name" value="ABC_transporter-like_ATP-bd"/>
</dbReference>
<dbReference type="PANTHER" id="PTHR42781:SF4">
    <property type="entry name" value="SPERMIDINE_PUTRESCINE IMPORT ATP-BINDING PROTEIN POTA"/>
    <property type="match status" value="1"/>
</dbReference>
<dbReference type="EMBL" id="UHFX01000003">
    <property type="protein sequence ID" value="SUO04761.1"/>
    <property type="molecule type" value="Genomic_DNA"/>
</dbReference>
<dbReference type="RefSeq" id="WP_022790083.1">
    <property type="nucleotide sequence ID" value="NZ_UHFX01000003.1"/>
</dbReference>
<evidence type="ECO:0000256" key="6">
    <source>
        <dbReference type="ARBA" id="ARBA00023136"/>
    </source>
</evidence>
<dbReference type="InterPro" id="IPR005893">
    <property type="entry name" value="PotA-like"/>
</dbReference>
<dbReference type="InterPro" id="IPR008995">
    <property type="entry name" value="Mo/tungstate-bd_C_term_dom"/>
</dbReference>
<keyword evidence="10" id="KW-1185">Reference proteome</keyword>
<reference evidence="9 10" key="1">
    <citation type="submission" date="2018-06" db="EMBL/GenBank/DDBJ databases">
        <authorList>
            <consortium name="Pathogen Informatics"/>
            <person name="Doyle S."/>
        </authorList>
    </citation>
    <scope>NUCLEOTIDE SEQUENCE [LARGE SCALE GENOMIC DNA]</scope>
    <source>
        <strain evidence="9 10">NCTC11087</strain>
    </source>
</reference>
<keyword evidence="1 7" id="KW-0813">Transport</keyword>
<evidence type="ECO:0000256" key="7">
    <source>
        <dbReference type="RuleBase" id="RU364083"/>
    </source>
</evidence>
<dbReference type="PROSITE" id="PS00211">
    <property type="entry name" value="ABC_TRANSPORTER_1"/>
    <property type="match status" value="1"/>
</dbReference>
<evidence type="ECO:0000256" key="1">
    <source>
        <dbReference type="ARBA" id="ARBA00022448"/>
    </source>
</evidence>
<keyword evidence="3 7" id="KW-0547">Nucleotide-binding</keyword>
<comment type="similarity">
    <text evidence="7">Belongs to the ABC transporter superfamily. Spermidine/putrescine importer (TC 3.A.1.11.1) family.</text>
</comment>
<dbReference type="GO" id="GO:0016887">
    <property type="term" value="F:ATP hydrolysis activity"/>
    <property type="evidence" value="ECO:0007669"/>
    <property type="project" value="InterPro"/>
</dbReference>